<evidence type="ECO:0000313" key="4">
    <source>
        <dbReference type="Proteomes" id="UP000077202"/>
    </source>
</evidence>
<feature type="region of interest" description="Disordered" evidence="1">
    <location>
        <begin position="187"/>
        <end position="399"/>
    </location>
</feature>
<dbReference type="AlphaFoldDB" id="A0A176WBJ2"/>
<feature type="compositionally biased region" description="Basic residues" evidence="1">
    <location>
        <begin position="381"/>
        <end position="399"/>
    </location>
</feature>
<evidence type="ECO:0000313" key="5">
    <source>
        <dbReference type="Proteomes" id="UP001162541"/>
    </source>
</evidence>
<dbReference type="EMBL" id="AP019870">
    <property type="protein sequence ID" value="BBN10385.1"/>
    <property type="molecule type" value="Genomic_DNA"/>
</dbReference>
<accession>A0A176WBJ2</accession>
<proteinExistence type="predicted"/>
<protein>
    <submittedName>
        <fullName evidence="3">Uncharacterized protein</fullName>
    </submittedName>
</protein>
<dbReference type="Proteomes" id="UP000077202">
    <property type="component" value="Unassembled WGS sequence"/>
</dbReference>
<name>A0A176WBJ2_MARPO</name>
<dbReference type="Proteomes" id="UP001162541">
    <property type="component" value="Chromosome 5"/>
</dbReference>
<feature type="compositionally biased region" description="Low complexity" evidence="1">
    <location>
        <begin position="42"/>
        <end position="51"/>
    </location>
</feature>
<reference evidence="2" key="2">
    <citation type="journal article" date="2019" name="Curr. Biol.">
        <title>Chromatin organization in early land plants reveals an ancestral association between H3K27me3, transposons, and constitutive heterochromatin.</title>
        <authorList>
            <person name="Montgomery S.A."/>
            <person name="Tanizawa Y."/>
            <person name="Galik B."/>
            <person name="Wang N."/>
            <person name="Ito T."/>
            <person name="Mochizuki T."/>
            <person name="Akimcheva S."/>
            <person name="Bowman J."/>
            <person name="Cognat V."/>
            <person name="Drouard L."/>
            <person name="Ekker H."/>
            <person name="Houng S."/>
            <person name="Kohchi T."/>
            <person name="Lin S."/>
            <person name="Liu L.D."/>
            <person name="Nakamura Y."/>
            <person name="Valeeva L.R."/>
            <person name="Shakirov E.V."/>
            <person name="Shippen D.E."/>
            <person name="Wei W."/>
            <person name="Yagura M."/>
            <person name="Yamaoka S."/>
            <person name="Yamato K.T."/>
            <person name="Liu C."/>
            <person name="Berger F."/>
        </authorList>
    </citation>
    <scope>NUCLEOTIDE SEQUENCE [LARGE SCALE GENOMIC DNA]</scope>
    <source>
        <strain evidence="2">Tak-1</strain>
    </source>
</reference>
<gene>
    <name evidence="3" type="ORF">AXG93_3884s1480</name>
    <name evidence="2" type="ORF">Mp_5g03140</name>
</gene>
<feature type="compositionally biased region" description="Basic and acidic residues" evidence="1">
    <location>
        <begin position="342"/>
        <end position="361"/>
    </location>
</feature>
<sequence length="857" mass="94969">MAEFRAPCAPRLLPAPHVAYQRASPGAAADGEGDEKRGIYFSDISISSSSSRGDEECPRLPSLKRSRPDEDESFNSPMDVPTSPREDQHPLLHHLHHHRHFSAGETPSNTLLSHPHPQQPSIPDSNGHAFDAPSFGSDPHLMPESVPPAALLYPHIAGPGSFQEVLAELERTKQKNIELQGRVSSLEAKLSKDEKHGCPFANGSKKSKKARKPEKCQKEGDEEDERKAMRSCPSSLAPIKQEDGVFPQPTMLSDGMQQQPSDRQDIAVNWMSREEVTPADLEKLNNMVSEKEDSGDSDDDDEDDEDEDDDDFEDDREVKEGRDSKKRKREGLEAWKGVCPGDDGREGVGLDIKVEGGREFPRVACSDKQQEDDDSEDNLKKDRRGKKRRDGKKGRRVKKACGGKRGFGLELPTCRGPGIMSSYRKTPKTAFSPKEVERIMESGVLALKNAQSHTMRKIIVFASLGIRHGCEDLYELDFTNFSIEKRGEPFQSPKEPGEHVVYTYPGGKQQKMFYPNRRNPILCPVKILDEEKAMRPAGPSCPTCLFLCIKYGGRTRNLPQNEYVRQRMGRNKLKSFGPLMCQMALLVHIRTGSFFFKALGITLLFMAGFPDDLVRKETKYRNLDLLQKYYRSDEDAKQDLLFHPFPTFVPQNSIAGPSILHKTSPLGPKTVGKKGPPLILSKPPTTAQTVPRYLQLMSTRTPLNIPFRGPPVAFPPALPPVPTVPPTSGTPGIPSSPGSLPPPFMYPGYAPVQRAPNGYPPLPVWPPVNNYAPLPGAYPPQHPYVYSPFAHSSQYGAQPFYGPPYGYPPFGGHPLNSKKEMKKEVEGSESDSDSDSNSSGAGQKSEEKGNSSDSKET</sequence>
<dbReference type="EMBL" id="LVLJ01001430">
    <property type="protein sequence ID" value="OAE29752.1"/>
    <property type="molecule type" value="Genomic_DNA"/>
</dbReference>
<feature type="region of interest" description="Disordered" evidence="1">
    <location>
        <begin position="102"/>
        <end position="146"/>
    </location>
</feature>
<evidence type="ECO:0000313" key="3">
    <source>
        <dbReference type="EMBL" id="OAE29752.1"/>
    </source>
</evidence>
<evidence type="ECO:0000256" key="1">
    <source>
        <dbReference type="SAM" id="MobiDB-lite"/>
    </source>
</evidence>
<feature type="compositionally biased region" description="Basic and acidic residues" evidence="1">
    <location>
        <begin position="844"/>
        <end position="857"/>
    </location>
</feature>
<reference evidence="5" key="3">
    <citation type="journal article" date="2020" name="Curr. Biol.">
        <title>Chromatin organization in early land plants reveals an ancestral association between H3K27me3, transposons, and constitutive heterochromatin.</title>
        <authorList>
            <person name="Montgomery S.A."/>
            <person name="Tanizawa Y."/>
            <person name="Galik B."/>
            <person name="Wang N."/>
            <person name="Ito T."/>
            <person name="Mochizuki T."/>
            <person name="Akimcheva S."/>
            <person name="Bowman J.L."/>
            <person name="Cognat V."/>
            <person name="Marechal-Drouard L."/>
            <person name="Ekker H."/>
            <person name="Hong S.F."/>
            <person name="Kohchi T."/>
            <person name="Lin S.S."/>
            <person name="Liu L.D."/>
            <person name="Nakamura Y."/>
            <person name="Valeeva L.R."/>
            <person name="Shakirov E.V."/>
            <person name="Shippen D.E."/>
            <person name="Wei W.L."/>
            <person name="Yagura M."/>
            <person name="Yamaoka S."/>
            <person name="Yamato K.T."/>
            <person name="Liu C."/>
            <person name="Berger F."/>
        </authorList>
    </citation>
    <scope>NUCLEOTIDE SEQUENCE [LARGE SCALE GENOMIC DNA]</scope>
    <source>
        <strain evidence="5">Tak-1</strain>
    </source>
</reference>
<feature type="compositionally biased region" description="Basic and acidic residues" evidence="1">
    <location>
        <begin position="817"/>
        <end position="826"/>
    </location>
</feature>
<reference evidence="3 4" key="1">
    <citation type="submission" date="2016-03" db="EMBL/GenBank/DDBJ databases">
        <title>Mechanisms controlling the formation of the plant cell surface in tip-growing cells are functionally conserved among land plants.</title>
        <authorList>
            <person name="Honkanen S."/>
            <person name="Jones V.A."/>
            <person name="Morieri G."/>
            <person name="Champion C."/>
            <person name="Hetherington A.J."/>
            <person name="Kelly S."/>
            <person name="Saint-Marcoux D."/>
            <person name="Proust H."/>
            <person name="Prescott H."/>
            <person name="Dolan L."/>
        </authorList>
    </citation>
    <scope>NUCLEOTIDE SEQUENCE [LARGE SCALE GENOMIC DNA]</scope>
    <source>
        <strain evidence="4">cv. Tak-1 and cv. Tak-2</strain>
        <tissue evidence="3">Whole gametophyte</tissue>
    </source>
</reference>
<evidence type="ECO:0000313" key="2">
    <source>
        <dbReference type="EMBL" id="BBN10385.1"/>
    </source>
</evidence>
<feature type="region of interest" description="Disordered" evidence="1">
    <location>
        <begin position="22"/>
        <end position="90"/>
    </location>
</feature>
<keyword evidence="4" id="KW-1185">Reference proteome</keyword>
<feature type="compositionally biased region" description="Acidic residues" evidence="1">
    <location>
        <begin position="295"/>
        <end position="315"/>
    </location>
</feature>
<organism evidence="3 4">
    <name type="scientific">Marchantia polymorpha subsp. ruderalis</name>
    <dbReference type="NCBI Taxonomy" id="1480154"/>
    <lineage>
        <taxon>Eukaryota</taxon>
        <taxon>Viridiplantae</taxon>
        <taxon>Streptophyta</taxon>
        <taxon>Embryophyta</taxon>
        <taxon>Marchantiophyta</taxon>
        <taxon>Marchantiopsida</taxon>
        <taxon>Marchantiidae</taxon>
        <taxon>Marchantiales</taxon>
        <taxon>Marchantiaceae</taxon>
        <taxon>Marchantia</taxon>
    </lineage>
</organism>
<feature type="compositionally biased region" description="Basic and acidic residues" evidence="1">
    <location>
        <begin position="272"/>
        <end position="294"/>
    </location>
</feature>
<feature type="region of interest" description="Disordered" evidence="1">
    <location>
        <begin position="806"/>
        <end position="857"/>
    </location>
</feature>